<keyword evidence="3" id="KW-1185">Reference proteome</keyword>
<accession>A0A835UYH2</accession>
<reference evidence="2 3" key="1">
    <citation type="journal article" date="2020" name="Nat. Food">
        <title>A phased Vanilla planifolia genome enables genetic improvement of flavour and production.</title>
        <authorList>
            <person name="Hasing T."/>
            <person name="Tang H."/>
            <person name="Brym M."/>
            <person name="Khazi F."/>
            <person name="Huang T."/>
            <person name="Chambers A.H."/>
        </authorList>
    </citation>
    <scope>NUCLEOTIDE SEQUENCE [LARGE SCALE GENOMIC DNA]</scope>
    <source>
        <tissue evidence="2">Leaf</tissue>
    </source>
</reference>
<comment type="caution">
    <text evidence="2">The sequence shown here is derived from an EMBL/GenBank/DDBJ whole genome shotgun (WGS) entry which is preliminary data.</text>
</comment>
<proteinExistence type="predicted"/>
<feature type="compositionally biased region" description="Basic and acidic residues" evidence="1">
    <location>
        <begin position="63"/>
        <end position="100"/>
    </location>
</feature>
<name>A0A835UYH2_VANPL</name>
<dbReference type="OrthoDB" id="10266980at2759"/>
<gene>
    <name evidence="2" type="ORF">HPP92_013282</name>
</gene>
<dbReference type="AlphaFoldDB" id="A0A835UYH2"/>
<evidence type="ECO:0000256" key="1">
    <source>
        <dbReference type="SAM" id="MobiDB-lite"/>
    </source>
</evidence>
<evidence type="ECO:0000313" key="3">
    <source>
        <dbReference type="Proteomes" id="UP000636800"/>
    </source>
</evidence>
<sequence length="131" mass="14953">MPLLVSVYIPQGRRSRRRNFSTEATKEYSAEETRLGIWDIGWVDARILYISGLRLTTQGAGNEEEKKKKEDECEGEQRQNSDDEEGRRVKENGARQRESAFGHCSPEHGANFSSLLCEGEFNGMQTVLRLK</sequence>
<protein>
    <submittedName>
        <fullName evidence="2">Uncharacterized protein</fullName>
    </submittedName>
</protein>
<feature type="region of interest" description="Disordered" evidence="1">
    <location>
        <begin position="58"/>
        <end position="109"/>
    </location>
</feature>
<evidence type="ECO:0000313" key="2">
    <source>
        <dbReference type="EMBL" id="KAG0476441.1"/>
    </source>
</evidence>
<dbReference type="Proteomes" id="UP000636800">
    <property type="component" value="Chromosome 6"/>
</dbReference>
<organism evidence="2 3">
    <name type="scientific">Vanilla planifolia</name>
    <name type="common">Vanilla</name>
    <dbReference type="NCBI Taxonomy" id="51239"/>
    <lineage>
        <taxon>Eukaryota</taxon>
        <taxon>Viridiplantae</taxon>
        <taxon>Streptophyta</taxon>
        <taxon>Embryophyta</taxon>
        <taxon>Tracheophyta</taxon>
        <taxon>Spermatophyta</taxon>
        <taxon>Magnoliopsida</taxon>
        <taxon>Liliopsida</taxon>
        <taxon>Asparagales</taxon>
        <taxon>Orchidaceae</taxon>
        <taxon>Vanilloideae</taxon>
        <taxon>Vanilleae</taxon>
        <taxon>Vanilla</taxon>
    </lineage>
</organism>
<dbReference type="EMBL" id="JADCNL010000006">
    <property type="protein sequence ID" value="KAG0476441.1"/>
    <property type="molecule type" value="Genomic_DNA"/>
</dbReference>